<evidence type="ECO:0000313" key="3">
    <source>
        <dbReference type="Proteomes" id="UP001342314"/>
    </source>
</evidence>
<evidence type="ECO:0000256" key="1">
    <source>
        <dbReference type="SAM" id="MobiDB-lite"/>
    </source>
</evidence>
<feature type="compositionally biased region" description="Basic and acidic residues" evidence="1">
    <location>
        <begin position="423"/>
        <end position="436"/>
    </location>
</feature>
<feature type="compositionally biased region" description="Acidic residues" evidence="1">
    <location>
        <begin position="370"/>
        <end position="379"/>
    </location>
</feature>
<accession>A0AAV5GHK0</accession>
<dbReference type="EMBL" id="BQKY01000010">
    <property type="protein sequence ID" value="GJN92105.1"/>
    <property type="molecule type" value="Genomic_DNA"/>
</dbReference>
<feature type="compositionally biased region" description="Polar residues" evidence="1">
    <location>
        <begin position="1"/>
        <end position="23"/>
    </location>
</feature>
<proteinExistence type="predicted"/>
<feature type="compositionally biased region" description="Basic residues" evidence="1">
    <location>
        <begin position="321"/>
        <end position="333"/>
    </location>
</feature>
<dbReference type="Proteomes" id="UP001342314">
    <property type="component" value="Unassembled WGS sequence"/>
</dbReference>
<gene>
    <name evidence="2" type="ORF">Rhopal_005134-T1</name>
</gene>
<evidence type="ECO:0008006" key="4">
    <source>
        <dbReference type="Google" id="ProtNLM"/>
    </source>
</evidence>
<dbReference type="AlphaFoldDB" id="A0AAV5GHK0"/>
<sequence length="448" mass="47950">MAPAEQSASLHEGCSTQQRSTATHEVYELSGSRLVEGGGADTVEGVGTGVGEPFSFARYRRLPATASPRTRSAVAAVPSSDSGLTYVDEPVGGATQTSTFALQGRAKRASDESARNPIGASLPSNSLDARVTAASPAQQRTSLRTTGLPPSAFSLPHELGASPRRVSSNATAAPLRSPAAHKELSGFRPAKLARRPAAPFLDADAASDVLAGALDEDETQLKENRPELLLPRRSRSRVEEWRDEVLAASAARSSSSSARAGAEAKGNADLVLRSPSKASGLQQDEHESDEATSTQQKPRRRTPAAAKKRAAAGEAVGHASLPKRRSTRKKSSRRRQDESFGAADQTGVSTADLVAMLPKRAKVFGKTRENEEESDETDYEYPSRKKTKSKPRARAVAQSKGGGKSPKRTRKARDQDTSDDTDTQLRKEQARRKWAEVDSFALEVERTL</sequence>
<feature type="region of interest" description="Disordered" evidence="1">
    <location>
        <begin position="67"/>
        <end position="188"/>
    </location>
</feature>
<feature type="compositionally biased region" description="Basic residues" evidence="1">
    <location>
        <begin position="384"/>
        <end position="393"/>
    </location>
</feature>
<feature type="compositionally biased region" description="Basic and acidic residues" evidence="1">
    <location>
        <begin position="236"/>
        <end position="245"/>
    </location>
</feature>
<feature type="compositionally biased region" description="Low complexity" evidence="1">
    <location>
        <begin position="247"/>
        <end position="260"/>
    </location>
</feature>
<protein>
    <recommendedName>
        <fullName evidence="4">Proteophosphoglycan ppg4</fullName>
    </recommendedName>
</protein>
<comment type="caution">
    <text evidence="2">The sequence shown here is derived from an EMBL/GenBank/DDBJ whole genome shotgun (WGS) entry which is preliminary data.</text>
</comment>
<name>A0AAV5GHK0_9BASI</name>
<feature type="compositionally biased region" description="Polar residues" evidence="1">
    <location>
        <begin position="135"/>
        <end position="145"/>
    </location>
</feature>
<reference evidence="2 3" key="1">
    <citation type="submission" date="2021-12" db="EMBL/GenBank/DDBJ databases">
        <title>High titer production of polyol ester of fatty acids by Rhodotorula paludigena BS15 towards product separation-free biomass refinery.</title>
        <authorList>
            <person name="Mano J."/>
            <person name="Ono H."/>
            <person name="Tanaka T."/>
            <person name="Naito K."/>
            <person name="Sushida H."/>
            <person name="Ike M."/>
            <person name="Tokuyasu K."/>
            <person name="Kitaoka M."/>
        </authorList>
    </citation>
    <scope>NUCLEOTIDE SEQUENCE [LARGE SCALE GENOMIC DNA]</scope>
    <source>
        <strain evidence="2 3">BS15</strain>
    </source>
</reference>
<evidence type="ECO:0000313" key="2">
    <source>
        <dbReference type="EMBL" id="GJN92105.1"/>
    </source>
</evidence>
<feature type="region of interest" description="Disordered" evidence="1">
    <location>
        <begin position="1"/>
        <end position="50"/>
    </location>
</feature>
<feature type="region of interest" description="Disordered" evidence="1">
    <location>
        <begin position="213"/>
        <end position="436"/>
    </location>
</feature>
<feature type="compositionally biased region" description="Gly residues" evidence="1">
    <location>
        <begin position="36"/>
        <end position="50"/>
    </location>
</feature>
<feature type="compositionally biased region" description="Basic residues" evidence="1">
    <location>
        <begin position="297"/>
        <end position="310"/>
    </location>
</feature>
<organism evidence="2 3">
    <name type="scientific">Rhodotorula paludigena</name>
    <dbReference type="NCBI Taxonomy" id="86838"/>
    <lineage>
        <taxon>Eukaryota</taxon>
        <taxon>Fungi</taxon>
        <taxon>Dikarya</taxon>
        <taxon>Basidiomycota</taxon>
        <taxon>Pucciniomycotina</taxon>
        <taxon>Microbotryomycetes</taxon>
        <taxon>Sporidiobolales</taxon>
        <taxon>Sporidiobolaceae</taxon>
        <taxon>Rhodotorula</taxon>
    </lineage>
</organism>
<keyword evidence="3" id="KW-1185">Reference proteome</keyword>